<keyword evidence="3 6" id="KW-0547">Nucleotide-binding</keyword>
<accession>A0ABU3EBQ0</accession>
<dbReference type="PROSITE" id="PS50975">
    <property type="entry name" value="ATP_GRASP"/>
    <property type="match status" value="1"/>
</dbReference>
<comment type="cofactor">
    <cofactor evidence="1">
        <name>biotin</name>
        <dbReference type="ChEBI" id="CHEBI:57586"/>
    </cofactor>
</comment>
<dbReference type="SUPFAM" id="SSF51246">
    <property type="entry name" value="Rudiment single hybrid motif"/>
    <property type="match status" value="1"/>
</dbReference>
<dbReference type="Pfam" id="PF00289">
    <property type="entry name" value="Biotin_carb_N"/>
    <property type="match status" value="1"/>
</dbReference>
<evidence type="ECO:0000259" key="8">
    <source>
        <dbReference type="PROSITE" id="PS50975"/>
    </source>
</evidence>
<dbReference type="InterPro" id="IPR005482">
    <property type="entry name" value="Biotin_COase_C"/>
</dbReference>
<dbReference type="Gene3D" id="3.30.470.20">
    <property type="entry name" value="ATP-grasp fold, B domain"/>
    <property type="match status" value="1"/>
</dbReference>
<dbReference type="CDD" id="cd06850">
    <property type="entry name" value="biotinyl_domain"/>
    <property type="match status" value="1"/>
</dbReference>
<feature type="domain" description="Lipoyl-binding" evidence="7">
    <location>
        <begin position="563"/>
        <end position="637"/>
    </location>
</feature>
<organism evidence="10 11">
    <name type="scientific">Paracoccus broussonetiae</name>
    <dbReference type="NCBI Taxonomy" id="3075834"/>
    <lineage>
        <taxon>Bacteria</taxon>
        <taxon>Pseudomonadati</taxon>
        <taxon>Pseudomonadota</taxon>
        <taxon>Alphaproteobacteria</taxon>
        <taxon>Rhodobacterales</taxon>
        <taxon>Paracoccaceae</taxon>
        <taxon>Paracoccus</taxon>
    </lineage>
</organism>
<dbReference type="InterPro" id="IPR011053">
    <property type="entry name" value="Single_hybrid_motif"/>
</dbReference>
<sequence length="641" mass="67705">MFRKILIANRGEIACRVIDTARKLGVGTVAVWSDADRGARHVALADEAVHIGGSAPRDSYLRGDAIIRAALETGAQAIHPGYGFLSENPDFVDAVTAAGLVFIGPSAAAIRKMGLKDAAKVLMERAGVPVVPGYHGADQDSAHLARQADGIGYPVLIKAVAGGGGKGMRLVESPADFAAALASAQGEAATAFGNSAVLIEKFVPKPRHIEVQVFGDGIRAVHLFERDCSLQRRHQKVIEEAPAPGMTRAMRAAMGAAAVRAAEAIGYSGAGTIEFIVDGSDGLRPDRFWFMEMNTRLQVEHPVTEAITGIDLVEWQLRVASGENLPLRQEDLHITGHAFEARLYAEDVLAGFLPATGTLAHLRFPDTARIEAGVRAGDTISPWYDPMIAKVVTHGATRAIALRALETALAETEVAGSVTNVDFLIALTRHEGFGRGEVDTGLIGRDLDDLIRAAEPDPRARALAVLGLAGLDDPMVRGGITLWQPLRRTIAWQGGDAVLEVLGPGAARVTLDGRTHEIGYEGGRWWVDGSPRRSRIVTHAAGTSVFGGRSLTLVPLDPLARGGAEVGGGLTLSPMPGLVKAVFVTTGQEVASGDRLAILEAMKMEHTLTAARDGRVAEVLARAGDQVEAGAPLIRLEDEDG</sequence>
<evidence type="ECO:0000256" key="4">
    <source>
        <dbReference type="ARBA" id="ARBA00022840"/>
    </source>
</evidence>
<dbReference type="InterPro" id="IPR016185">
    <property type="entry name" value="PreATP-grasp_dom_sf"/>
</dbReference>
<evidence type="ECO:0000256" key="1">
    <source>
        <dbReference type="ARBA" id="ARBA00001953"/>
    </source>
</evidence>
<evidence type="ECO:0000313" key="11">
    <source>
        <dbReference type="Proteomes" id="UP001251085"/>
    </source>
</evidence>
<gene>
    <name evidence="10" type="ORF">RM190_07235</name>
</gene>
<comment type="caution">
    <text evidence="10">The sequence shown here is derived from an EMBL/GenBank/DDBJ whole genome shotgun (WGS) entry which is preliminary data.</text>
</comment>
<dbReference type="PROSITE" id="PS00867">
    <property type="entry name" value="CPSASE_2"/>
    <property type="match status" value="1"/>
</dbReference>
<protein>
    <submittedName>
        <fullName evidence="10">Biotin carboxylase N-terminal domain-containing protein</fullName>
    </submittedName>
</protein>
<dbReference type="InterPro" id="IPR011764">
    <property type="entry name" value="Biotin_carboxylation_dom"/>
</dbReference>
<keyword evidence="2" id="KW-0436">Ligase</keyword>
<evidence type="ECO:0000256" key="2">
    <source>
        <dbReference type="ARBA" id="ARBA00022598"/>
    </source>
</evidence>
<evidence type="ECO:0000259" key="7">
    <source>
        <dbReference type="PROSITE" id="PS50968"/>
    </source>
</evidence>
<evidence type="ECO:0000259" key="9">
    <source>
        <dbReference type="PROSITE" id="PS50979"/>
    </source>
</evidence>
<keyword evidence="4 6" id="KW-0067">ATP-binding</keyword>
<dbReference type="SUPFAM" id="SSF52440">
    <property type="entry name" value="PreATP-grasp domain"/>
    <property type="match status" value="1"/>
</dbReference>
<dbReference type="PROSITE" id="PS50979">
    <property type="entry name" value="BC"/>
    <property type="match status" value="1"/>
</dbReference>
<dbReference type="Proteomes" id="UP001251085">
    <property type="component" value="Unassembled WGS sequence"/>
</dbReference>
<dbReference type="InterPro" id="IPR011761">
    <property type="entry name" value="ATP-grasp"/>
</dbReference>
<dbReference type="Pfam" id="PF02785">
    <property type="entry name" value="Biotin_carb_C"/>
    <property type="match status" value="1"/>
</dbReference>
<dbReference type="Pfam" id="PF00364">
    <property type="entry name" value="Biotin_lipoyl"/>
    <property type="match status" value="1"/>
</dbReference>
<evidence type="ECO:0000256" key="6">
    <source>
        <dbReference type="PROSITE-ProRule" id="PRU00409"/>
    </source>
</evidence>
<feature type="domain" description="Biotin carboxylation" evidence="9">
    <location>
        <begin position="1"/>
        <end position="448"/>
    </location>
</feature>
<dbReference type="Gene3D" id="2.40.50.100">
    <property type="match status" value="1"/>
</dbReference>
<dbReference type="PANTHER" id="PTHR18866:SF33">
    <property type="entry name" value="METHYLCROTONOYL-COA CARBOXYLASE SUBUNIT ALPHA, MITOCHONDRIAL-RELATED"/>
    <property type="match status" value="1"/>
</dbReference>
<proteinExistence type="predicted"/>
<dbReference type="InterPro" id="IPR005481">
    <property type="entry name" value="BC-like_N"/>
</dbReference>
<name>A0ABU3EBQ0_9RHOB</name>
<dbReference type="Pfam" id="PF02786">
    <property type="entry name" value="CPSase_L_D2"/>
    <property type="match status" value="1"/>
</dbReference>
<dbReference type="InterPro" id="IPR001882">
    <property type="entry name" value="Biotin_BS"/>
</dbReference>
<dbReference type="SUPFAM" id="SSF56059">
    <property type="entry name" value="Glutathione synthetase ATP-binding domain-like"/>
    <property type="match status" value="1"/>
</dbReference>
<dbReference type="InterPro" id="IPR011054">
    <property type="entry name" value="Rudment_hybrid_motif"/>
</dbReference>
<dbReference type="SMART" id="SM00878">
    <property type="entry name" value="Biotin_carb_C"/>
    <property type="match status" value="1"/>
</dbReference>
<keyword evidence="11" id="KW-1185">Reference proteome</keyword>
<dbReference type="InterPro" id="IPR000089">
    <property type="entry name" value="Biotin_lipoyl"/>
</dbReference>
<evidence type="ECO:0000256" key="3">
    <source>
        <dbReference type="ARBA" id="ARBA00022741"/>
    </source>
</evidence>
<evidence type="ECO:0000313" key="10">
    <source>
        <dbReference type="EMBL" id="MDT1061647.1"/>
    </source>
</evidence>
<dbReference type="EMBL" id="JAVRQI010000004">
    <property type="protein sequence ID" value="MDT1061647.1"/>
    <property type="molecule type" value="Genomic_DNA"/>
</dbReference>
<reference evidence="11" key="1">
    <citation type="submission" date="2023-07" db="EMBL/GenBank/DDBJ databases">
        <title>Characterization of two Paracoccaceae strains isolated from Phycosphere and proposal of Xinfangfangia lacusdiani sp. nov.</title>
        <authorList>
            <person name="Deng Y."/>
            <person name="Zhang Y.Q."/>
        </authorList>
    </citation>
    <scope>NUCLEOTIDE SEQUENCE [LARGE SCALE GENOMIC DNA]</scope>
    <source>
        <strain evidence="11">CPCC 101403</strain>
    </source>
</reference>
<dbReference type="InterPro" id="IPR050856">
    <property type="entry name" value="Biotin_carboxylase_complex"/>
</dbReference>
<keyword evidence="5" id="KW-0092">Biotin</keyword>
<dbReference type="RefSeq" id="WP_311758739.1">
    <property type="nucleotide sequence ID" value="NZ_JAVRQI010000004.1"/>
</dbReference>
<dbReference type="PROSITE" id="PS50968">
    <property type="entry name" value="BIOTINYL_LIPOYL"/>
    <property type="match status" value="1"/>
</dbReference>
<dbReference type="PANTHER" id="PTHR18866">
    <property type="entry name" value="CARBOXYLASE:PYRUVATE/ACETYL-COA/PROPIONYL-COA CARBOXYLASE"/>
    <property type="match status" value="1"/>
</dbReference>
<dbReference type="InterPro" id="IPR005479">
    <property type="entry name" value="CPAse_ATP-bd"/>
</dbReference>
<dbReference type="SUPFAM" id="SSF51230">
    <property type="entry name" value="Single hybrid motif"/>
    <property type="match status" value="1"/>
</dbReference>
<dbReference type="PROSITE" id="PS00188">
    <property type="entry name" value="BIOTIN"/>
    <property type="match status" value="1"/>
</dbReference>
<feature type="domain" description="ATP-grasp" evidence="8">
    <location>
        <begin position="120"/>
        <end position="321"/>
    </location>
</feature>
<evidence type="ECO:0000256" key="5">
    <source>
        <dbReference type="ARBA" id="ARBA00023267"/>
    </source>
</evidence>